<reference evidence="2 3" key="1">
    <citation type="submission" date="2020-02" db="EMBL/GenBank/DDBJ databases">
        <title>Paraburkholderia simonii sp. nov. and Paraburkholderia youngii sp. nov. Brazilian and Mexican Mimosa-associated rhizobia.</title>
        <authorList>
            <person name="Mavima L."/>
            <person name="Beukes C.W."/>
            <person name="Chan W.Y."/>
            <person name="Palmer M."/>
            <person name="De Meyer S.E."/>
            <person name="James E.K."/>
            <person name="Venter S.N."/>
            <person name="Steenkamp E.T."/>
        </authorList>
    </citation>
    <scope>NUCLEOTIDE SEQUENCE [LARGE SCALE GENOMIC DNA]</scope>
    <source>
        <strain evidence="2 3">JPY169</strain>
    </source>
</reference>
<organism evidence="2 3">
    <name type="scientific">Paraburkholderia youngii</name>
    <dbReference type="NCBI Taxonomy" id="2782701"/>
    <lineage>
        <taxon>Bacteria</taxon>
        <taxon>Pseudomonadati</taxon>
        <taxon>Pseudomonadota</taxon>
        <taxon>Betaproteobacteria</taxon>
        <taxon>Burkholderiales</taxon>
        <taxon>Burkholderiaceae</taxon>
        <taxon>Paraburkholderia</taxon>
    </lineage>
</organism>
<gene>
    <name evidence="2" type="ORF">G5S42_38895</name>
</gene>
<feature type="region of interest" description="Disordered" evidence="1">
    <location>
        <begin position="89"/>
        <end position="109"/>
    </location>
</feature>
<accession>A0A7Y6K7X3</accession>
<dbReference type="GeneID" id="301106322"/>
<dbReference type="EMBL" id="JAALDK010000003">
    <property type="protein sequence ID" value="NUY05534.1"/>
    <property type="molecule type" value="Genomic_DNA"/>
</dbReference>
<proteinExistence type="predicted"/>
<evidence type="ECO:0000256" key="1">
    <source>
        <dbReference type="SAM" id="MobiDB-lite"/>
    </source>
</evidence>
<feature type="compositionally biased region" description="Acidic residues" evidence="1">
    <location>
        <begin position="96"/>
        <end position="109"/>
    </location>
</feature>
<comment type="caution">
    <text evidence="2">The sequence shown here is derived from an EMBL/GenBank/DDBJ whole genome shotgun (WGS) entry which is preliminary data.</text>
</comment>
<protein>
    <submittedName>
        <fullName evidence="2">Uncharacterized protein</fullName>
    </submittedName>
</protein>
<evidence type="ECO:0000313" key="3">
    <source>
        <dbReference type="Proteomes" id="UP000594380"/>
    </source>
</evidence>
<evidence type="ECO:0000313" key="2">
    <source>
        <dbReference type="EMBL" id="NUY05534.1"/>
    </source>
</evidence>
<dbReference type="AlphaFoldDB" id="A0A7Y6K7X3"/>
<dbReference type="Proteomes" id="UP000594380">
    <property type="component" value="Unassembled WGS sequence"/>
</dbReference>
<dbReference type="RefSeq" id="WP_176112064.1">
    <property type="nucleotide sequence ID" value="NZ_JAALDK010000003.1"/>
</dbReference>
<sequence length="109" mass="12378">MSAKFLVGRWQSPRASNPVLNIRIAIEIDARSVVMVHHFIERAWRRFGQDENAYVRELIIEEIDAIVECPEDYGLKAIDAIPAAWSDAESNAPLELPEDDEEVNADDRS</sequence>
<name>A0A7Y6K7X3_9BURK</name>